<evidence type="ECO:0000313" key="7">
    <source>
        <dbReference type="Proteomes" id="UP001519460"/>
    </source>
</evidence>
<keyword evidence="7" id="KW-1185">Reference proteome</keyword>
<accession>A0ABD0JWJ4</accession>
<evidence type="ECO:0000259" key="5">
    <source>
        <dbReference type="PROSITE" id="PS51212"/>
    </source>
</evidence>
<keyword evidence="1" id="KW-1015">Disulfide bond</keyword>
<comment type="caution">
    <text evidence="6">The sequence shown here is derived from an EMBL/GenBank/DDBJ whole genome shotgun (WGS) entry which is preliminary data.</text>
</comment>
<feature type="compositionally biased region" description="Polar residues" evidence="3">
    <location>
        <begin position="102"/>
        <end position="117"/>
    </location>
</feature>
<sequence>MVVEGGRGRRGGGVREKGVLVPLAQNLDLAGHSVTPRLGPTACQSLPAAVTAVPQLIENFASNGQVDSTTPDYNGDNSTDNTNTGSQLNTTTPDYHEDNSTDHTNTGSQPSPTSPDSNGDDTTEEVTLPPKSCPSPSPTAELDFYPKLTMYEANSTIYWNCLQSLECQFLQGNSSQTCLEDEHVSSCSNVDEITAYYADMTFTSPVAGTSNACGSKVTFRCYPGYQLRENLTKVTVTCEDPGAWSRQIEHVVCQEKTYFLGCRKFNPSDLANSLWTSLNRNGEFECRDFCQKASYKVSILVGSDQCLCTDDNVQSFTGVNPQDCDQACAGQEDEYCGGAVHADVTTVTGALYWTVGGCYTGLDIINAAPKYSVAHPQMTPVVCRQSCALQSHHYAALSATNCTCFDDEDVSLLHVQDLVTHREACTTKCDEDASELCGGPDGTTVYSLEMLYESPESCYDLFRLGVRSHGYYVFKSGIHFCYMAGEIVADRQTTKKAARHE</sequence>
<feature type="region of interest" description="Disordered" evidence="3">
    <location>
        <begin position="63"/>
        <end position="139"/>
    </location>
</feature>
<gene>
    <name evidence="6" type="ORF">BaRGS_00029663</name>
</gene>
<keyword evidence="2" id="KW-0768">Sushi</keyword>
<dbReference type="SUPFAM" id="SSF57535">
    <property type="entry name" value="Complement control module/SCR domain"/>
    <property type="match status" value="1"/>
</dbReference>
<dbReference type="CDD" id="cd00033">
    <property type="entry name" value="CCP"/>
    <property type="match status" value="1"/>
</dbReference>
<dbReference type="Pfam" id="PF00084">
    <property type="entry name" value="Sushi"/>
    <property type="match status" value="1"/>
</dbReference>
<dbReference type="AlphaFoldDB" id="A0ABD0JWJ4"/>
<dbReference type="PROSITE" id="PS50923">
    <property type="entry name" value="SUSHI"/>
    <property type="match status" value="1"/>
</dbReference>
<evidence type="ECO:0000256" key="2">
    <source>
        <dbReference type="PROSITE-ProRule" id="PRU00302"/>
    </source>
</evidence>
<evidence type="ECO:0000259" key="4">
    <source>
        <dbReference type="PROSITE" id="PS50923"/>
    </source>
</evidence>
<evidence type="ECO:0008006" key="8">
    <source>
        <dbReference type="Google" id="ProtNLM"/>
    </source>
</evidence>
<evidence type="ECO:0000256" key="3">
    <source>
        <dbReference type="SAM" id="MobiDB-lite"/>
    </source>
</evidence>
<dbReference type="InterPro" id="IPR035976">
    <property type="entry name" value="Sushi/SCR/CCP_sf"/>
</dbReference>
<dbReference type="Proteomes" id="UP001519460">
    <property type="component" value="Unassembled WGS sequence"/>
</dbReference>
<feature type="compositionally biased region" description="Low complexity" evidence="3">
    <location>
        <begin position="74"/>
        <end position="86"/>
    </location>
</feature>
<feature type="domain" description="WSC" evidence="5">
    <location>
        <begin position="352"/>
        <end position="449"/>
    </location>
</feature>
<dbReference type="EMBL" id="JACVVK020000311">
    <property type="protein sequence ID" value="KAK7479071.1"/>
    <property type="molecule type" value="Genomic_DNA"/>
</dbReference>
<protein>
    <recommendedName>
        <fullName evidence="8">WSC domain-containing protein</fullName>
    </recommendedName>
</protein>
<proteinExistence type="predicted"/>
<feature type="compositionally biased region" description="Polar residues" evidence="3">
    <location>
        <begin position="63"/>
        <end position="72"/>
    </location>
</feature>
<evidence type="ECO:0000256" key="1">
    <source>
        <dbReference type="ARBA" id="ARBA00023157"/>
    </source>
</evidence>
<comment type="caution">
    <text evidence="2">Lacks conserved residue(s) required for the propagation of feature annotation.</text>
</comment>
<organism evidence="6 7">
    <name type="scientific">Batillaria attramentaria</name>
    <dbReference type="NCBI Taxonomy" id="370345"/>
    <lineage>
        <taxon>Eukaryota</taxon>
        <taxon>Metazoa</taxon>
        <taxon>Spiralia</taxon>
        <taxon>Lophotrochozoa</taxon>
        <taxon>Mollusca</taxon>
        <taxon>Gastropoda</taxon>
        <taxon>Caenogastropoda</taxon>
        <taxon>Sorbeoconcha</taxon>
        <taxon>Cerithioidea</taxon>
        <taxon>Batillariidae</taxon>
        <taxon>Batillaria</taxon>
    </lineage>
</organism>
<dbReference type="Gene3D" id="2.10.70.10">
    <property type="entry name" value="Complement Module, domain 1"/>
    <property type="match status" value="1"/>
</dbReference>
<evidence type="ECO:0000313" key="6">
    <source>
        <dbReference type="EMBL" id="KAK7479071.1"/>
    </source>
</evidence>
<feature type="domain" description="Sushi" evidence="4">
    <location>
        <begin position="185"/>
        <end position="255"/>
    </location>
</feature>
<name>A0ABD0JWJ4_9CAEN</name>
<dbReference type="SMART" id="SM00321">
    <property type="entry name" value="WSC"/>
    <property type="match status" value="2"/>
</dbReference>
<dbReference type="Pfam" id="PF01822">
    <property type="entry name" value="WSC"/>
    <property type="match status" value="2"/>
</dbReference>
<feature type="domain" description="WSC" evidence="5">
    <location>
        <begin position="256"/>
        <end position="349"/>
    </location>
</feature>
<reference evidence="6 7" key="1">
    <citation type="journal article" date="2023" name="Sci. Data">
        <title>Genome assembly of the Korean intertidal mud-creeper Batillaria attramentaria.</title>
        <authorList>
            <person name="Patra A.K."/>
            <person name="Ho P.T."/>
            <person name="Jun S."/>
            <person name="Lee S.J."/>
            <person name="Kim Y."/>
            <person name="Won Y.J."/>
        </authorList>
    </citation>
    <scope>NUCLEOTIDE SEQUENCE [LARGE SCALE GENOMIC DNA]</scope>
    <source>
        <strain evidence="6">Wonlab-2016</strain>
    </source>
</reference>
<dbReference type="InterPro" id="IPR002889">
    <property type="entry name" value="WSC_carb-bd"/>
</dbReference>
<dbReference type="InterPro" id="IPR000436">
    <property type="entry name" value="Sushi_SCR_CCP_dom"/>
</dbReference>
<dbReference type="PROSITE" id="PS51212">
    <property type="entry name" value="WSC"/>
    <property type="match status" value="2"/>
</dbReference>